<feature type="domain" description="Alpha-carbonic anhydrase" evidence="3">
    <location>
        <begin position="1"/>
        <end position="267"/>
    </location>
</feature>
<feature type="region of interest" description="Disordered" evidence="2">
    <location>
        <begin position="820"/>
        <end position="839"/>
    </location>
</feature>
<evidence type="ECO:0000259" key="3">
    <source>
        <dbReference type="PROSITE" id="PS51144"/>
    </source>
</evidence>
<comment type="similarity">
    <text evidence="1">Belongs to the alpha-carbonic anhydrase family.</text>
</comment>
<organism evidence="4">
    <name type="scientific">Graphocephala atropunctata</name>
    <dbReference type="NCBI Taxonomy" id="36148"/>
    <lineage>
        <taxon>Eukaryota</taxon>
        <taxon>Metazoa</taxon>
        <taxon>Ecdysozoa</taxon>
        <taxon>Arthropoda</taxon>
        <taxon>Hexapoda</taxon>
        <taxon>Insecta</taxon>
        <taxon>Pterygota</taxon>
        <taxon>Neoptera</taxon>
        <taxon>Paraneoptera</taxon>
        <taxon>Hemiptera</taxon>
        <taxon>Auchenorrhyncha</taxon>
        <taxon>Membracoidea</taxon>
        <taxon>Cicadellidae</taxon>
        <taxon>Cicadellinae</taxon>
        <taxon>Cicadellini</taxon>
        <taxon>Graphocephala</taxon>
    </lineage>
</organism>
<dbReference type="GO" id="GO:0008270">
    <property type="term" value="F:zinc ion binding"/>
    <property type="evidence" value="ECO:0007669"/>
    <property type="project" value="InterPro"/>
</dbReference>
<feature type="region of interest" description="Disordered" evidence="2">
    <location>
        <begin position="865"/>
        <end position="902"/>
    </location>
</feature>
<gene>
    <name evidence="4" type="ORF">g.18737</name>
</gene>
<feature type="compositionally biased region" description="Basic and acidic residues" evidence="2">
    <location>
        <begin position="549"/>
        <end position="566"/>
    </location>
</feature>
<dbReference type="Pfam" id="PF00194">
    <property type="entry name" value="Carb_anhydrase"/>
    <property type="match status" value="2"/>
</dbReference>
<feature type="compositionally biased region" description="Basic and acidic residues" evidence="2">
    <location>
        <begin position="1442"/>
        <end position="1456"/>
    </location>
</feature>
<sequence length="2212" mass="251461">MYHSTSRMQPLSHSSHQKQVSAVQRVQQASDKDGEKLSPIDLSIREATLVQLPPLNWAHYYTTPSSMTVMNTGFTVMIHAKYEEEMPFVSSGPLVDEYVFSQIHFHWGEHNETGSGHAVDGIRYPLEMHVIHLKKGYDSLVEALESKDGIAVMVHLFALREERNNQLDQLTAVLQFIQRSKCCARLCPTPLSEIVHPFTSDYFLYWGAVGSPKGQYRILWFISRNVLPISAQQLNEFRQLYDPDGNLLLTNSSKPQPLSGRSLFLVSPSERTNITMHGISRQAAQSEMYLGSDESIDIRNAEYKSLAALEDNEYENCKVCSGPKRLKHTANINVGYPFKVNEGDTSVEESCIDLVDHADNSGVTVKTEMKYKDNSKGQKVITNVNVTTCKHNCNARYSPMEAVYSIISTRGSELHLKRKPNIVRQAEPSVEQACMMLSSHSSTHRTYSAPSLTSTGGHITAKQEHTDLSHLPVTHFSSEMAVTNRDSDVAIKKRGNGKLKPHKEQIQAVLPHFNEFEYETTHKEISKSTRKSKKVTIQGFEGPGGKNNPEYKKDQNDPVRDSRTENIKTPIIPKQSFFDQPNLTSKNNYGYCGSEKVNRTAQEEAQKSHILVHQIQNKKPYYKVVGEFPTLKSYQLGAVEDITNHKNEHIQNTYTGQTLLKKGKNDSKATEKQRVIDPKKTNLEFYQDMYSEKDVEEKTKKELYYKENIPFYPVPSSHNTHNHPSNPQKENKRPQQKINESNPHCRVSLVVRTTVSDHRKPGHKKENNKVPTYTVTKISPVDRRKYKSTKTSDSDIGKCYGKKQTPEVMENLYYAKPIIDNDQKDPNREEYPENNNTLQSFKEEYYENSMEKEHKKTQVVVKEYQSGKSIPKNGTQQLYSNRKVNEPKQLPSEQGLSLPKTSLREAEQPGFVINTDTKIKEKPGELVKNLPATIDKEEITNSNLTKKINVYHGKNEPDEHIRIVDKTITGTIGKSQSTEVIFQSKHIETVSPQKTDSEKQINYSLVKSKHPELQVDIKPPPNETEPSTVIYQNLSLDQQIKGQAQIRHKVEYHNSKKLKTKEVVPSENPIQDKQDKPTESNKFHGVTETYEESSHEQSLAHHKFKKQIFKNYQLALQNHDENLSKNTQINNNPNQYGAEQERQNLQEHNSINPNKMLTEASIDPATESISQLKENSMTECNKVTTKTQESTGTALKINDFENPPQNKALISDDYDQSKYNSYSYEEYDSVNKHLERTKNKKKIMYEKHGPPEMNFEEQPDNNASFPKSFSPKPITQRVVDSKIPSNLQVSGHREGAVAQLSPQTILTNDQNKLPQNEFEFEEILEEQNEVRTTKKIREKTTTVRGKEETSYKLPSQLPVCKKPSSHYAITIDKIEIPGPRYVTRIPKPPLVEYVAYPVDPQQPYEIMTETLEEISSTVTENKTFMMFKRIYGKPVLNQPSAKELEQVETEPTKKQDQVSNPGIKSNNVGSAERKGPESVVLSEEDQRGNIQREQIQSPNPGIVVQKLGTTKKQENNKQISNNINQEPVRMYEQYEYSDTSSTSKKYYSRKEKKINCENKLDVEENNTSSLIDEEKPSQIVTSKKSNFPEVQDPKNYQIISTEREEIAQEKSSQRKIKIVVGSYMQQKSSLISSPVIIPKGDQDKSIVNSIPLPQDNAKNKDGQFIYEEYYESVTEEEKQKSAQKHFVVFSGVKDPSQPGPSHEYRIPKYEKPKDFIKQDSKYPEIEEEPTKDTSMNKIGSCSSEGGGMFQIVSSSEENDTSKTKTQTLKKNLVQRGYPQQEVQTSSVPIDKNDGDIVIYIRQPRIKQEHHSPKITVDISDGHQMTTEELSAQKVRVHESKNRTKKQKAGIKPINPRKSKSADIYRTPITGDSSESDVIVSTSDSNEQVLDTTHYNLTLKSVTKVDLEEGQNPQVKSRAEVKIKPLTRTLPEHVSTQEKKAMVDECCSAIKITEVHESSSNTTSCLVDTSEYNVGVNGVNHSPIKIDTQAAVAQKYPQLQFHNQWNARGDALLVNNGKTLRVSLLKSTSLPYLQGGPFVGDYVFYEMHFHWGIKDCCGTEHVIDGQRYAVEAHFLYFKREYENLQEAMTYSDGIAVVAINLTIGGPVNPQFAELVKDIRLLREADSGTYVPAVAIFTWMKPAIDSAKGYFCYKGSLTNSPQSIDNATWLVFPEPILFCCQQSSEFRKLKSAKGSLLRKNYRAPQPLNDRAVHI</sequence>
<evidence type="ECO:0000313" key="4">
    <source>
        <dbReference type="EMBL" id="JAT07929.1"/>
    </source>
</evidence>
<feature type="region of interest" description="Disordered" evidence="2">
    <location>
        <begin position="1834"/>
        <end position="1857"/>
    </location>
</feature>
<dbReference type="EMBL" id="GEBQ01032048">
    <property type="protein sequence ID" value="JAT07929.1"/>
    <property type="molecule type" value="Transcribed_RNA"/>
</dbReference>
<dbReference type="SUPFAM" id="SSF51069">
    <property type="entry name" value="Carbonic anhydrase"/>
    <property type="match status" value="2"/>
</dbReference>
<dbReference type="PANTHER" id="PTHR18952">
    <property type="entry name" value="CARBONIC ANHYDRASE"/>
    <property type="match status" value="1"/>
</dbReference>
<dbReference type="InterPro" id="IPR001148">
    <property type="entry name" value="CA_dom"/>
</dbReference>
<dbReference type="Gene3D" id="3.10.200.10">
    <property type="entry name" value="Alpha carbonic anhydrase"/>
    <property type="match status" value="2"/>
</dbReference>
<dbReference type="PANTHER" id="PTHR18952:SF233">
    <property type="entry name" value="CARBONIC ANHYDRASE 14"/>
    <property type="match status" value="1"/>
</dbReference>
<evidence type="ECO:0000256" key="1">
    <source>
        <dbReference type="ARBA" id="ARBA00010718"/>
    </source>
</evidence>
<proteinExistence type="inferred from homology"/>
<feature type="compositionally biased region" description="Polar residues" evidence="2">
    <location>
        <begin position="716"/>
        <end position="728"/>
    </location>
</feature>
<dbReference type="PROSITE" id="PS51144">
    <property type="entry name" value="ALPHA_CA_2"/>
    <property type="match status" value="2"/>
</dbReference>
<protein>
    <recommendedName>
        <fullName evidence="3">Alpha-carbonic anhydrase domain-containing protein</fullName>
    </recommendedName>
</protein>
<dbReference type="CDD" id="cd00326">
    <property type="entry name" value="alpha_CA"/>
    <property type="match status" value="1"/>
</dbReference>
<dbReference type="GO" id="GO:0005737">
    <property type="term" value="C:cytoplasm"/>
    <property type="evidence" value="ECO:0007669"/>
    <property type="project" value="TreeGrafter"/>
</dbReference>
<feature type="region of interest" description="Disordered" evidence="2">
    <location>
        <begin position="1059"/>
        <end position="1081"/>
    </location>
</feature>
<feature type="region of interest" description="Disordered" evidence="2">
    <location>
        <begin position="523"/>
        <end position="566"/>
    </location>
</feature>
<feature type="compositionally biased region" description="Low complexity" evidence="2">
    <location>
        <begin position="17"/>
        <end position="29"/>
    </location>
</feature>
<dbReference type="InterPro" id="IPR036398">
    <property type="entry name" value="CA_dom_sf"/>
</dbReference>
<accession>A0A1B6K8Z1</accession>
<feature type="region of interest" description="Disordered" evidence="2">
    <location>
        <begin position="1441"/>
        <end position="1494"/>
    </location>
</feature>
<name>A0A1B6K8Z1_9HEMI</name>
<dbReference type="GO" id="GO:0004089">
    <property type="term" value="F:carbonate dehydratase activity"/>
    <property type="evidence" value="ECO:0007669"/>
    <property type="project" value="InterPro"/>
</dbReference>
<feature type="region of interest" description="Disordered" evidence="2">
    <location>
        <begin position="1"/>
        <end position="38"/>
    </location>
</feature>
<reference evidence="4" key="1">
    <citation type="submission" date="2015-11" db="EMBL/GenBank/DDBJ databases">
        <title>De novo transcriptome assembly of four potential Pierce s Disease insect vectors from Arizona vineyards.</title>
        <authorList>
            <person name="Tassone E.E."/>
        </authorList>
    </citation>
    <scope>NUCLEOTIDE SEQUENCE</scope>
</reference>
<feature type="compositionally biased region" description="Basic residues" evidence="2">
    <location>
        <begin position="1842"/>
        <end position="1857"/>
    </location>
</feature>
<feature type="compositionally biased region" description="Basic and acidic residues" evidence="2">
    <location>
        <begin position="820"/>
        <end position="831"/>
    </location>
</feature>
<feature type="compositionally biased region" description="Polar residues" evidence="2">
    <location>
        <begin position="866"/>
        <end position="882"/>
    </location>
</feature>
<feature type="domain" description="Alpha-carbonic anhydrase" evidence="3">
    <location>
        <begin position="1957"/>
        <end position="2212"/>
    </location>
</feature>
<feature type="compositionally biased region" description="Polar residues" evidence="2">
    <location>
        <begin position="1457"/>
        <end position="1469"/>
    </location>
</feature>
<dbReference type="SMART" id="SM01057">
    <property type="entry name" value="Carb_anhydrase"/>
    <property type="match status" value="2"/>
</dbReference>
<feature type="compositionally biased region" description="Polar residues" evidence="2">
    <location>
        <begin position="1"/>
        <end position="14"/>
    </location>
</feature>
<feature type="region of interest" description="Disordered" evidence="2">
    <location>
        <begin position="711"/>
        <end position="747"/>
    </location>
</feature>
<dbReference type="InterPro" id="IPR023561">
    <property type="entry name" value="Carbonic_anhydrase_a-class"/>
</dbReference>
<evidence type="ECO:0000256" key="2">
    <source>
        <dbReference type="SAM" id="MobiDB-lite"/>
    </source>
</evidence>